<accession>A0A0C9RIQ2</accession>
<name>A0A0C9RIQ2_9HYME</name>
<dbReference type="SUPFAM" id="SSF53335">
    <property type="entry name" value="S-adenosyl-L-methionine-dependent methyltransferases"/>
    <property type="match status" value="1"/>
</dbReference>
<proteinExistence type="predicted"/>
<reference evidence="2" key="1">
    <citation type="submission" date="2015-01" db="EMBL/GenBank/DDBJ databases">
        <title>Transcriptome Assembly of Fopius arisanus.</title>
        <authorList>
            <person name="Geib S."/>
        </authorList>
    </citation>
    <scope>NUCLEOTIDE SEQUENCE</scope>
</reference>
<evidence type="ECO:0000313" key="3">
    <source>
        <dbReference type="Proteomes" id="UP000694866"/>
    </source>
</evidence>
<dbReference type="AlphaFoldDB" id="A0A0C9RIQ2"/>
<dbReference type="RefSeq" id="XP_011313471.1">
    <property type="nucleotide sequence ID" value="XM_011315169.1"/>
</dbReference>
<evidence type="ECO:0000313" key="2">
    <source>
        <dbReference type="EMBL" id="JAG77897.1"/>
    </source>
</evidence>
<evidence type="ECO:0000313" key="4">
    <source>
        <dbReference type="RefSeq" id="XP_011313471.1"/>
    </source>
</evidence>
<dbReference type="OrthoDB" id="8300214at2759"/>
<organism evidence="2">
    <name type="scientific">Fopius arisanus</name>
    <dbReference type="NCBI Taxonomy" id="64838"/>
    <lineage>
        <taxon>Eukaryota</taxon>
        <taxon>Metazoa</taxon>
        <taxon>Ecdysozoa</taxon>
        <taxon>Arthropoda</taxon>
        <taxon>Hexapoda</taxon>
        <taxon>Insecta</taxon>
        <taxon>Pterygota</taxon>
        <taxon>Neoptera</taxon>
        <taxon>Endopterygota</taxon>
        <taxon>Hymenoptera</taxon>
        <taxon>Apocrita</taxon>
        <taxon>Ichneumonoidea</taxon>
        <taxon>Braconidae</taxon>
        <taxon>Opiinae</taxon>
        <taxon>Fopius</taxon>
    </lineage>
</organism>
<dbReference type="Gene3D" id="3.40.50.150">
    <property type="entry name" value="Vaccinia Virus protein VP39"/>
    <property type="match status" value="1"/>
</dbReference>
<protein>
    <submittedName>
        <fullName evidence="2">BioC_4 protein</fullName>
    </submittedName>
</protein>
<dbReference type="InterPro" id="IPR029063">
    <property type="entry name" value="SAM-dependent_MTases_sf"/>
</dbReference>
<evidence type="ECO:0000259" key="1">
    <source>
        <dbReference type="Pfam" id="PF08242"/>
    </source>
</evidence>
<dbReference type="CDD" id="cd02440">
    <property type="entry name" value="AdoMet_MTases"/>
    <property type="match status" value="1"/>
</dbReference>
<dbReference type="KEGG" id="fas:105272935"/>
<dbReference type="Pfam" id="PF08242">
    <property type="entry name" value="Methyltransf_12"/>
    <property type="match status" value="1"/>
</dbReference>
<dbReference type="InterPro" id="IPR013217">
    <property type="entry name" value="Methyltransf_12"/>
</dbReference>
<dbReference type="EMBL" id="GBYB01008130">
    <property type="protein sequence ID" value="JAG77897.1"/>
    <property type="molecule type" value="Transcribed_RNA"/>
</dbReference>
<accession>A0A9R1UAU0</accession>
<dbReference type="Proteomes" id="UP000694866">
    <property type="component" value="Unplaced"/>
</dbReference>
<dbReference type="PANTHER" id="PTHR43861:SF1">
    <property type="entry name" value="TRANS-ACONITATE 2-METHYLTRANSFERASE"/>
    <property type="match status" value="1"/>
</dbReference>
<feature type="domain" description="Methyltransferase type 12" evidence="1">
    <location>
        <begin position="37"/>
        <end position="135"/>
    </location>
</feature>
<dbReference type="GeneID" id="105272935"/>
<gene>
    <name evidence="2" type="primary">bioC_4</name>
    <name evidence="4" type="synonym">LOC105272935</name>
    <name evidence="2" type="ORF">g.8475</name>
</gene>
<dbReference type="PANTHER" id="PTHR43861">
    <property type="entry name" value="TRANS-ACONITATE 2-METHYLTRANSFERASE-RELATED"/>
    <property type="match status" value="1"/>
</dbReference>
<reference evidence="4" key="2">
    <citation type="submission" date="2025-04" db="UniProtKB">
        <authorList>
            <consortium name="RefSeq"/>
        </authorList>
    </citation>
    <scope>IDENTIFICATION</scope>
</reference>
<keyword evidence="3" id="KW-1185">Reference proteome</keyword>
<sequence length="281" mass="32581">MNQAKEYAETNAIQFRHVAELVDEFPKEFKKMKGRIIDIGCGPGNITRDVLLPNVDKDAVIVGADVCANMIEYAKQHYGVDDKLSYLQLDIQTPELPENLIEHFDNAVSFYALHWCKNTKQVLKNIYKLLRPGGKAIILTISHHMIYDMYPEQENDPRFAPYVKNSMKWAPPHQGCSDAEQIMKKDLIEAKFNVEYCTNKWETFKYPSFEAFMDLVMAVNPFVHLMPIDVQKEYRKDMEERLKSQCPVSKKDNTTDCRVSILTTIIQKPPISEEIDFNRHV</sequence>